<reference evidence="2 5" key="1">
    <citation type="submission" date="2018-09" db="EMBL/GenBank/DDBJ databases">
        <title>Roseomonas sp. nov., isolated from feces of Tibetan antelopes in the Qinghai-Tibet plateau, China.</title>
        <authorList>
            <person name="Tian Z."/>
        </authorList>
    </citation>
    <scope>NUCLEOTIDE SEQUENCE [LARGE SCALE GENOMIC DNA]</scope>
    <source>
        <strain evidence="3 4">Z23</strain>
        <strain evidence="2 5">Z24</strain>
    </source>
</reference>
<comment type="caution">
    <text evidence="2">The sequence shown here is derived from an EMBL/GenBank/DDBJ whole genome shotgun (WGS) entry which is preliminary data.</text>
</comment>
<dbReference type="EMBL" id="RAQU01000062">
    <property type="protein sequence ID" value="RKK03959.1"/>
    <property type="molecule type" value="Genomic_DNA"/>
</dbReference>
<dbReference type="AlphaFoldDB" id="A0A3A9JY13"/>
<gene>
    <name evidence="2" type="ORF">D6Z83_11870</name>
    <name evidence="3" type="ORF">EBE87_03410</name>
</gene>
<keyword evidence="4" id="KW-1185">Reference proteome</keyword>
<evidence type="ECO:0000313" key="5">
    <source>
        <dbReference type="Proteomes" id="UP000278036"/>
    </source>
</evidence>
<dbReference type="Proteomes" id="UP000278036">
    <property type="component" value="Unassembled WGS sequence"/>
</dbReference>
<organism evidence="2 5">
    <name type="scientific">Teichococcus wenyumeiae</name>
    <dbReference type="NCBI Taxonomy" id="2478470"/>
    <lineage>
        <taxon>Bacteria</taxon>
        <taxon>Pseudomonadati</taxon>
        <taxon>Pseudomonadota</taxon>
        <taxon>Alphaproteobacteria</taxon>
        <taxon>Acetobacterales</taxon>
        <taxon>Roseomonadaceae</taxon>
        <taxon>Roseomonas</taxon>
    </lineage>
</organism>
<evidence type="ECO:0000313" key="4">
    <source>
        <dbReference type="Proteomes" id="UP000274097"/>
    </source>
</evidence>
<name>A0A3A9JY13_9PROT</name>
<dbReference type="OrthoDB" id="7284075at2"/>
<sequence length="77" mass="8340">MPGRLWSLGVFLVALGIAAYAVGWDALLWVPRVVLDSLIWVPSAILDAVSTSPATFGVITLGVVLMVFARMKGRRRD</sequence>
<protein>
    <submittedName>
        <fullName evidence="2">Uncharacterized protein</fullName>
    </submittedName>
</protein>
<evidence type="ECO:0000256" key="1">
    <source>
        <dbReference type="SAM" id="Phobius"/>
    </source>
</evidence>
<accession>A0A3A9JY13</accession>
<keyword evidence="1" id="KW-1133">Transmembrane helix</keyword>
<feature type="transmembrane region" description="Helical" evidence="1">
    <location>
        <begin position="39"/>
        <end position="68"/>
    </location>
</feature>
<dbReference type="InParanoid" id="A0A3A9JY13"/>
<evidence type="ECO:0000313" key="2">
    <source>
        <dbReference type="EMBL" id="RKK03959.1"/>
    </source>
</evidence>
<dbReference type="EMBL" id="RFLX01000002">
    <property type="protein sequence ID" value="RMI26706.1"/>
    <property type="molecule type" value="Genomic_DNA"/>
</dbReference>
<keyword evidence="1" id="KW-0812">Transmembrane</keyword>
<dbReference type="Proteomes" id="UP000274097">
    <property type="component" value="Unassembled WGS sequence"/>
</dbReference>
<proteinExistence type="predicted"/>
<keyword evidence="1" id="KW-0472">Membrane</keyword>
<evidence type="ECO:0000313" key="3">
    <source>
        <dbReference type="EMBL" id="RMI26706.1"/>
    </source>
</evidence>